<organism evidence="2">
    <name type="scientific">Sesamum radiatum</name>
    <name type="common">Black benniseed</name>
    <dbReference type="NCBI Taxonomy" id="300843"/>
    <lineage>
        <taxon>Eukaryota</taxon>
        <taxon>Viridiplantae</taxon>
        <taxon>Streptophyta</taxon>
        <taxon>Embryophyta</taxon>
        <taxon>Tracheophyta</taxon>
        <taxon>Spermatophyta</taxon>
        <taxon>Magnoliopsida</taxon>
        <taxon>eudicotyledons</taxon>
        <taxon>Gunneridae</taxon>
        <taxon>Pentapetalae</taxon>
        <taxon>asterids</taxon>
        <taxon>lamiids</taxon>
        <taxon>Lamiales</taxon>
        <taxon>Pedaliaceae</taxon>
        <taxon>Sesamum</taxon>
    </lineage>
</organism>
<reference evidence="2" key="2">
    <citation type="journal article" date="2024" name="Plant">
        <title>Genomic evolution and insights into agronomic trait innovations of Sesamum species.</title>
        <authorList>
            <person name="Miao H."/>
            <person name="Wang L."/>
            <person name="Qu L."/>
            <person name="Liu H."/>
            <person name="Sun Y."/>
            <person name="Le M."/>
            <person name="Wang Q."/>
            <person name="Wei S."/>
            <person name="Zheng Y."/>
            <person name="Lin W."/>
            <person name="Duan Y."/>
            <person name="Cao H."/>
            <person name="Xiong S."/>
            <person name="Wang X."/>
            <person name="Wei L."/>
            <person name="Li C."/>
            <person name="Ma Q."/>
            <person name="Ju M."/>
            <person name="Zhao R."/>
            <person name="Li G."/>
            <person name="Mu C."/>
            <person name="Tian Q."/>
            <person name="Mei H."/>
            <person name="Zhang T."/>
            <person name="Gao T."/>
            <person name="Zhang H."/>
        </authorList>
    </citation>
    <scope>NUCLEOTIDE SEQUENCE</scope>
    <source>
        <strain evidence="2">G02</strain>
    </source>
</reference>
<name>A0AAW2IVG6_SESRA</name>
<sequence>MRENDTPPCVRSAERILGGECLMIVFPLSYNEPLGNQPPTARRGCRPSSELTPCELAASDLAHRSQVSQLARSQRTRGQRPGELAPSELTGWRGSSSEHTTCELAICFASCWRACDPAHPMDLFFS</sequence>
<reference evidence="2" key="1">
    <citation type="submission" date="2020-06" db="EMBL/GenBank/DDBJ databases">
        <authorList>
            <person name="Li T."/>
            <person name="Hu X."/>
            <person name="Zhang T."/>
            <person name="Song X."/>
            <person name="Zhang H."/>
            <person name="Dai N."/>
            <person name="Sheng W."/>
            <person name="Hou X."/>
            <person name="Wei L."/>
        </authorList>
    </citation>
    <scope>NUCLEOTIDE SEQUENCE</scope>
    <source>
        <strain evidence="2">G02</strain>
        <tissue evidence="2">Leaf</tissue>
    </source>
</reference>
<protein>
    <submittedName>
        <fullName evidence="2">Uncharacterized protein</fullName>
    </submittedName>
</protein>
<dbReference type="AlphaFoldDB" id="A0AAW2IVG6"/>
<evidence type="ECO:0000313" key="2">
    <source>
        <dbReference type="EMBL" id="KAL0286347.1"/>
    </source>
</evidence>
<gene>
    <name evidence="2" type="ORF">Sradi_7151400</name>
</gene>
<comment type="caution">
    <text evidence="2">The sequence shown here is derived from an EMBL/GenBank/DDBJ whole genome shotgun (WGS) entry which is preliminary data.</text>
</comment>
<evidence type="ECO:0000256" key="1">
    <source>
        <dbReference type="SAM" id="MobiDB-lite"/>
    </source>
</evidence>
<feature type="region of interest" description="Disordered" evidence="1">
    <location>
        <begin position="65"/>
        <end position="95"/>
    </location>
</feature>
<proteinExistence type="predicted"/>
<dbReference type="EMBL" id="JACGWJ010000963">
    <property type="protein sequence ID" value="KAL0286347.1"/>
    <property type="molecule type" value="Genomic_DNA"/>
</dbReference>
<accession>A0AAW2IVG6</accession>